<evidence type="ECO:0000256" key="1">
    <source>
        <dbReference type="SAM" id="MobiDB-lite"/>
    </source>
</evidence>
<proteinExistence type="predicted"/>
<feature type="region of interest" description="Disordered" evidence="1">
    <location>
        <begin position="1"/>
        <end position="31"/>
    </location>
</feature>
<name>A0ABR2FH31_9ROSI</name>
<feature type="compositionally biased region" description="Basic and acidic residues" evidence="1">
    <location>
        <begin position="1"/>
        <end position="11"/>
    </location>
</feature>
<sequence>MSLSFHQREAEDNSNDETLNSEEDQPYKYNSVSFHPTLNDYEAPDTWLLSISRFASSPQAPHDVGSLAACH</sequence>
<reference evidence="2 3" key="1">
    <citation type="journal article" date="2024" name="G3 (Bethesda)">
        <title>Genome assembly of Hibiscus sabdariffa L. provides insights into metabolisms of medicinal natural products.</title>
        <authorList>
            <person name="Kim T."/>
        </authorList>
    </citation>
    <scope>NUCLEOTIDE SEQUENCE [LARGE SCALE GENOMIC DNA]</scope>
    <source>
        <strain evidence="2">TK-2024</strain>
        <tissue evidence="2">Old leaves</tissue>
    </source>
</reference>
<keyword evidence="3" id="KW-1185">Reference proteome</keyword>
<protein>
    <submittedName>
        <fullName evidence="2">Uncharacterized protein</fullName>
    </submittedName>
</protein>
<evidence type="ECO:0000313" key="2">
    <source>
        <dbReference type="EMBL" id="KAK8580242.1"/>
    </source>
</evidence>
<organism evidence="2 3">
    <name type="scientific">Hibiscus sabdariffa</name>
    <name type="common">roselle</name>
    <dbReference type="NCBI Taxonomy" id="183260"/>
    <lineage>
        <taxon>Eukaryota</taxon>
        <taxon>Viridiplantae</taxon>
        <taxon>Streptophyta</taxon>
        <taxon>Embryophyta</taxon>
        <taxon>Tracheophyta</taxon>
        <taxon>Spermatophyta</taxon>
        <taxon>Magnoliopsida</taxon>
        <taxon>eudicotyledons</taxon>
        <taxon>Gunneridae</taxon>
        <taxon>Pentapetalae</taxon>
        <taxon>rosids</taxon>
        <taxon>malvids</taxon>
        <taxon>Malvales</taxon>
        <taxon>Malvaceae</taxon>
        <taxon>Malvoideae</taxon>
        <taxon>Hibiscus</taxon>
    </lineage>
</organism>
<dbReference type="Proteomes" id="UP001472677">
    <property type="component" value="Unassembled WGS sequence"/>
</dbReference>
<evidence type="ECO:0000313" key="3">
    <source>
        <dbReference type="Proteomes" id="UP001472677"/>
    </source>
</evidence>
<feature type="compositionally biased region" description="Acidic residues" evidence="1">
    <location>
        <begin position="12"/>
        <end position="24"/>
    </location>
</feature>
<accession>A0ABR2FH31</accession>
<gene>
    <name evidence="2" type="ORF">V6N12_070525</name>
</gene>
<comment type="caution">
    <text evidence="2">The sequence shown here is derived from an EMBL/GenBank/DDBJ whole genome shotgun (WGS) entry which is preliminary data.</text>
</comment>
<dbReference type="EMBL" id="JBBPBM010000006">
    <property type="protein sequence ID" value="KAK8580242.1"/>
    <property type="molecule type" value="Genomic_DNA"/>
</dbReference>